<name>A0A2H0XFJ1_UNCKA</name>
<feature type="domain" description="EamA" evidence="7">
    <location>
        <begin position="159"/>
        <end position="305"/>
    </location>
</feature>
<dbReference type="GO" id="GO:0016020">
    <property type="term" value="C:membrane"/>
    <property type="evidence" value="ECO:0007669"/>
    <property type="project" value="UniProtKB-SubCell"/>
</dbReference>
<keyword evidence="3 6" id="KW-0812">Transmembrane</keyword>
<dbReference type="InterPro" id="IPR037185">
    <property type="entry name" value="EmrE-like"/>
</dbReference>
<proteinExistence type="inferred from homology"/>
<protein>
    <recommendedName>
        <fullName evidence="7">EamA domain-containing protein</fullName>
    </recommendedName>
</protein>
<evidence type="ECO:0000256" key="4">
    <source>
        <dbReference type="ARBA" id="ARBA00022989"/>
    </source>
</evidence>
<dbReference type="Pfam" id="PF00892">
    <property type="entry name" value="EamA"/>
    <property type="match status" value="2"/>
</dbReference>
<sequence length="316" mass="34750">MPKRTKAIVALILTTLIWGPAPAIIKLGLARIPPMTFLFVRLLLQSIIVLPFFLHHLIKYPLKLSQIPALFTIGLFGQTFSLAMFFWAISKTSSLDAAIIGSVNPIFIMLSAVIFLRETVTRREKIGALLALIGTLIIVIQPWAESGFSLHNGFATRIAGNLLMLVYLICNTFYTILTKKNFLKTKIDPFTKTCVAFFTATVTLFPLSMIEIASLPISQLGVFGRLGILDLSLIFSLAYMILLSGIAAYFLYEYALSKIEASEVTVFTYSQILVAIPAGFLILGEKPSGVFLIGGMVIAGGIMMCYTPLRETKHPS</sequence>
<evidence type="ECO:0000256" key="1">
    <source>
        <dbReference type="ARBA" id="ARBA00004141"/>
    </source>
</evidence>
<organism evidence="8 9">
    <name type="scientific">candidate division WWE3 bacterium CG08_land_8_20_14_0_20_40_13</name>
    <dbReference type="NCBI Taxonomy" id="1975084"/>
    <lineage>
        <taxon>Bacteria</taxon>
        <taxon>Katanobacteria</taxon>
    </lineage>
</organism>
<dbReference type="Proteomes" id="UP000230340">
    <property type="component" value="Unassembled WGS sequence"/>
</dbReference>
<keyword evidence="4 6" id="KW-1133">Transmembrane helix</keyword>
<comment type="similarity">
    <text evidence="2">Belongs to the EamA transporter family.</text>
</comment>
<feature type="transmembrane region" description="Helical" evidence="6">
    <location>
        <begin position="39"/>
        <end position="58"/>
    </location>
</feature>
<dbReference type="SUPFAM" id="SSF103481">
    <property type="entry name" value="Multidrug resistance efflux transporter EmrE"/>
    <property type="match status" value="2"/>
</dbReference>
<evidence type="ECO:0000259" key="7">
    <source>
        <dbReference type="Pfam" id="PF00892"/>
    </source>
</evidence>
<feature type="transmembrane region" description="Helical" evidence="6">
    <location>
        <begin position="289"/>
        <end position="309"/>
    </location>
</feature>
<feature type="transmembrane region" description="Helical" evidence="6">
    <location>
        <begin position="156"/>
        <end position="177"/>
    </location>
</feature>
<dbReference type="PANTHER" id="PTHR32322:SF2">
    <property type="entry name" value="EAMA DOMAIN-CONTAINING PROTEIN"/>
    <property type="match status" value="1"/>
</dbReference>
<dbReference type="PANTHER" id="PTHR32322">
    <property type="entry name" value="INNER MEMBRANE TRANSPORTER"/>
    <property type="match status" value="1"/>
</dbReference>
<dbReference type="EMBL" id="PEYT01000027">
    <property type="protein sequence ID" value="PIS22888.1"/>
    <property type="molecule type" value="Genomic_DNA"/>
</dbReference>
<comment type="caution">
    <text evidence="8">The sequence shown here is derived from an EMBL/GenBank/DDBJ whole genome shotgun (WGS) entry which is preliminary data.</text>
</comment>
<comment type="subcellular location">
    <subcellularLocation>
        <location evidence="1">Membrane</location>
        <topology evidence="1">Multi-pass membrane protein</topology>
    </subcellularLocation>
</comment>
<feature type="transmembrane region" description="Helical" evidence="6">
    <location>
        <begin position="95"/>
        <end position="116"/>
    </location>
</feature>
<feature type="domain" description="EamA" evidence="7">
    <location>
        <begin position="6"/>
        <end position="139"/>
    </location>
</feature>
<gene>
    <name evidence="8" type="ORF">COT49_03210</name>
</gene>
<evidence type="ECO:0000313" key="9">
    <source>
        <dbReference type="Proteomes" id="UP000230340"/>
    </source>
</evidence>
<evidence type="ECO:0000256" key="2">
    <source>
        <dbReference type="ARBA" id="ARBA00007362"/>
    </source>
</evidence>
<feature type="transmembrane region" description="Helical" evidence="6">
    <location>
        <begin position="233"/>
        <end position="252"/>
    </location>
</feature>
<evidence type="ECO:0000256" key="5">
    <source>
        <dbReference type="ARBA" id="ARBA00023136"/>
    </source>
</evidence>
<feature type="transmembrane region" description="Helical" evidence="6">
    <location>
        <begin position="189"/>
        <end position="213"/>
    </location>
</feature>
<feature type="transmembrane region" description="Helical" evidence="6">
    <location>
        <begin position="264"/>
        <end position="283"/>
    </location>
</feature>
<evidence type="ECO:0000256" key="6">
    <source>
        <dbReference type="SAM" id="Phobius"/>
    </source>
</evidence>
<feature type="transmembrane region" description="Helical" evidence="6">
    <location>
        <begin position="128"/>
        <end position="144"/>
    </location>
</feature>
<evidence type="ECO:0000256" key="3">
    <source>
        <dbReference type="ARBA" id="ARBA00022692"/>
    </source>
</evidence>
<dbReference type="InterPro" id="IPR050638">
    <property type="entry name" value="AA-Vitamin_Transporters"/>
</dbReference>
<keyword evidence="5 6" id="KW-0472">Membrane</keyword>
<dbReference type="InterPro" id="IPR000620">
    <property type="entry name" value="EamA_dom"/>
</dbReference>
<dbReference type="AlphaFoldDB" id="A0A2H0XFJ1"/>
<feature type="transmembrane region" description="Helical" evidence="6">
    <location>
        <begin position="70"/>
        <end position="89"/>
    </location>
</feature>
<reference evidence="9" key="1">
    <citation type="submission" date="2017-09" db="EMBL/GenBank/DDBJ databases">
        <title>Depth-based differentiation of microbial function through sediment-hosted aquifers and enrichment of novel symbionts in the deep terrestrial subsurface.</title>
        <authorList>
            <person name="Probst A.J."/>
            <person name="Ladd B."/>
            <person name="Jarett J.K."/>
            <person name="Geller-Mcgrath D.E."/>
            <person name="Sieber C.M.K."/>
            <person name="Emerson J.B."/>
            <person name="Anantharaman K."/>
            <person name="Thomas B.C."/>
            <person name="Malmstrom R."/>
            <person name="Stieglmeier M."/>
            <person name="Klingl A."/>
            <person name="Woyke T."/>
            <person name="Ryan C.M."/>
            <person name="Banfield J.F."/>
        </authorList>
    </citation>
    <scope>NUCLEOTIDE SEQUENCE [LARGE SCALE GENOMIC DNA]</scope>
</reference>
<evidence type="ECO:0000313" key="8">
    <source>
        <dbReference type="EMBL" id="PIS22888.1"/>
    </source>
</evidence>
<accession>A0A2H0XFJ1</accession>